<protein>
    <recommendedName>
        <fullName evidence="3">phosphoribosylaminoimidazolesuccinocarboxamide synthase</fullName>
        <ecNumber evidence="3">6.3.2.6</ecNumber>
    </recommendedName>
</protein>
<comment type="caution">
    <text evidence="10">The sequence shown here is derived from an EMBL/GenBank/DDBJ whole genome shotgun (WGS) entry which is preliminary data.</text>
</comment>
<evidence type="ECO:0000259" key="9">
    <source>
        <dbReference type="Pfam" id="PF01259"/>
    </source>
</evidence>
<evidence type="ECO:0000256" key="1">
    <source>
        <dbReference type="ARBA" id="ARBA00004672"/>
    </source>
</evidence>
<dbReference type="GO" id="GO:0005524">
    <property type="term" value="F:ATP binding"/>
    <property type="evidence" value="ECO:0007669"/>
    <property type="project" value="UniProtKB-KW"/>
</dbReference>
<dbReference type="STRING" id="1121877.FEAC_09410"/>
<keyword evidence="4 10" id="KW-0436">Ligase</keyword>
<proteinExistence type="inferred from homology"/>
<dbReference type="PANTHER" id="PTHR43700">
    <property type="entry name" value="PHOSPHORIBOSYLAMINOIMIDAZOLE-SUCCINOCARBOXAMIDE SYNTHASE"/>
    <property type="match status" value="1"/>
</dbReference>
<dbReference type="UniPathway" id="UPA00074">
    <property type="reaction ID" value="UER00131"/>
</dbReference>
<evidence type="ECO:0000256" key="7">
    <source>
        <dbReference type="ARBA" id="ARBA00022840"/>
    </source>
</evidence>
<dbReference type="AlphaFoldDB" id="A0A0D8FWD6"/>
<keyword evidence="6" id="KW-0658">Purine biosynthesis</keyword>
<dbReference type="GO" id="GO:0005737">
    <property type="term" value="C:cytoplasm"/>
    <property type="evidence" value="ECO:0007669"/>
    <property type="project" value="TreeGrafter"/>
</dbReference>
<reference evidence="10 11" key="1">
    <citation type="submission" date="2015-01" db="EMBL/GenBank/DDBJ databases">
        <title>Draft genome of the acidophilic iron oxidizer Ferrimicrobium acidiphilum strain T23.</title>
        <authorList>
            <person name="Poehlein A."/>
            <person name="Eisen S."/>
            <person name="Schloemann M."/>
            <person name="Johnson B.D."/>
            <person name="Daniel R."/>
            <person name="Muehling M."/>
        </authorList>
    </citation>
    <scope>NUCLEOTIDE SEQUENCE [LARGE SCALE GENOMIC DNA]</scope>
    <source>
        <strain evidence="10 11">T23</strain>
    </source>
</reference>
<dbReference type="Proteomes" id="UP000032336">
    <property type="component" value="Unassembled WGS sequence"/>
</dbReference>
<evidence type="ECO:0000256" key="4">
    <source>
        <dbReference type="ARBA" id="ARBA00022598"/>
    </source>
</evidence>
<accession>A0A0D8FWD6</accession>
<name>A0A0D8FWD6_9ACTN</name>
<comment type="similarity">
    <text evidence="2">Belongs to the SAICAR synthetase family.</text>
</comment>
<organism evidence="10 11">
    <name type="scientific">Ferrimicrobium acidiphilum DSM 19497</name>
    <dbReference type="NCBI Taxonomy" id="1121877"/>
    <lineage>
        <taxon>Bacteria</taxon>
        <taxon>Bacillati</taxon>
        <taxon>Actinomycetota</taxon>
        <taxon>Acidimicrobiia</taxon>
        <taxon>Acidimicrobiales</taxon>
        <taxon>Acidimicrobiaceae</taxon>
        <taxon>Ferrimicrobium</taxon>
    </lineage>
</organism>
<evidence type="ECO:0000313" key="10">
    <source>
        <dbReference type="EMBL" id="KJE77229.1"/>
    </source>
</evidence>
<comment type="catalytic activity">
    <reaction evidence="8">
        <text>5-amino-1-(5-phospho-D-ribosyl)imidazole-4-carboxylate + L-aspartate + ATP = (2S)-2-[5-amino-1-(5-phospho-beta-D-ribosyl)imidazole-4-carboxamido]succinate + ADP + phosphate + 2 H(+)</text>
        <dbReference type="Rhea" id="RHEA:22628"/>
        <dbReference type="ChEBI" id="CHEBI:15378"/>
        <dbReference type="ChEBI" id="CHEBI:29991"/>
        <dbReference type="ChEBI" id="CHEBI:30616"/>
        <dbReference type="ChEBI" id="CHEBI:43474"/>
        <dbReference type="ChEBI" id="CHEBI:58443"/>
        <dbReference type="ChEBI" id="CHEBI:77657"/>
        <dbReference type="ChEBI" id="CHEBI:456216"/>
        <dbReference type="EC" id="6.3.2.6"/>
    </reaction>
</comment>
<evidence type="ECO:0000313" key="11">
    <source>
        <dbReference type="Proteomes" id="UP000032336"/>
    </source>
</evidence>
<dbReference type="PANTHER" id="PTHR43700:SF1">
    <property type="entry name" value="PHOSPHORIBOSYLAMINOIMIDAZOLE-SUCCINOCARBOXAMIDE SYNTHASE"/>
    <property type="match status" value="1"/>
</dbReference>
<dbReference type="InterPro" id="IPR028923">
    <property type="entry name" value="SAICAR_synt/ADE2_N"/>
</dbReference>
<keyword evidence="11" id="KW-1185">Reference proteome</keyword>
<evidence type="ECO:0000256" key="6">
    <source>
        <dbReference type="ARBA" id="ARBA00022755"/>
    </source>
</evidence>
<feature type="domain" description="SAICAR synthetase/ADE2 N-terminal" evidence="9">
    <location>
        <begin position="15"/>
        <end position="212"/>
    </location>
</feature>
<dbReference type="eggNOG" id="COG0152">
    <property type="taxonomic scope" value="Bacteria"/>
</dbReference>
<evidence type="ECO:0000256" key="3">
    <source>
        <dbReference type="ARBA" id="ARBA00012217"/>
    </source>
</evidence>
<evidence type="ECO:0000256" key="2">
    <source>
        <dbReference type="ARBA" id="ARBA00010190"/>
    </source>
</evidence>
<dbReference type="GO" id="GO:0006189">
    <property type="term" value="P:'de novo' IMP biosynthetic process"/>
    <property type="evidence" value="ECO:0007669"/>
    <property type="project" value="UniProtKB-UniPathway"/>
</dbReference>
<keyword evidence="7" id="KW-0067">ATP-binding</keyword>
<comment type="pathway">
    <text evidence="1">Purine metabolism; IMP biosynthesis via de novo pathway; 5-amino-1-(5-phospho-D-ribosyl)imidazole-4-carboxamide from 5-amino-1-(5-phospho-D-ribosyl)imidazole-4-carboxylate: step 1/2.</text>
</comment>
<dbReference type="EMBL" id="JXUW01000006">
    <property type="protein sequence ID" value="KJE77229.1"/>
    <property type="molecule type" value="Genomic_DNA"/>
</dbReference>
<gene>
    <name evidence="10" type="primary">purC1</name>
    <name evidence="10" type="ORF">FEAC_09410</name>
</gene>
<dbReference type="OrthoDB" id="9801549at2"/>
<keyword evidence="5" id="KW-0547">Nucleotide-binding</keyword>
<dbReference type="SUPFAM" id="SSF56104">
    <property type="entry name" value="SAICAR synthase-like"/>
    <property type="match status" value="1"/>
</dbReference>
<sequence length="302" mass="33471">MLVRDEVRGTTVELLETGYAREIYEDPDDPDESVLLVANDRFELPGWPSNTPIADLGRLRTAISALVYRHLGGRFATGFLGTSTVIPGRTLKLKWFESVPVSIEVIGYLSGVAWDSYRQSGEVAGMELPSGLERDQVLDTPALLPVRSNVVGEAKILKPRELASLVNTQTIQRMKISSMLLYGDLKDWYLARGLVLASTRFDFGVTGEQLLLVGYPGILEGSELARGELADDDWLGRGALQEWVGNTGPAQKRASLEEITTQVLAAHVDLYERLSESEFSDWEGEPSLFEGQRSPRKIFGRR</sequence>
<evidence type="ECO:0000256" key="8">
    <source>
        <dbReference type="ARBA" id="ARBA00048475"/>
    </source>
</evidence>
<dbReference type="GO" id="GO:0004639">
    <property type="term" value="F:phosphoribosylaminoimidazolesuccinocarboxamide synthase activity"/>
    <property type="evidence" value="ECO:0007669"/>
    <property type="project" value="UniProtKB-EC"/>
</dbReference>
<dbReference type="EC" id="6.3.2.6" evidence="3"/>
<dbReference type="Gene3D" id="3.30.470.20">
    <property type="entry name" value="ATP-grasp fold, B domain"/>
    <property type="match status" value="1"/>
</dbReference>
<dbReference type="Pfam" id="PF01259">
    <property type="entry name" value="SAICAR_synt"/>
    <property type="match status" value="1"/>
</dbReference>
<evidence type="ECO:0000256" key="5">
    <source>
        <dbReference type="ARBA" id="ARBA00022741"/>
    </source>
</evidence>